<dbReference type="EMBL" id="JAQIZZ010000010">
    <property type="protein sequence ID" value="KAJ5522994.1"/>
    <property type="molecule type" value="Genomic_DNA"/>
</dbReference>
<reference evidence="1 2" key="1">
    <citation type="journal article" date="2023" name="IMA Fungus">
        <title>Comparative genomic study of the Penicillium genus elucidates a diverse pangenome and 15 lateral gene transfer events.</title>
        <authorList>
            <person name="Petersen C."/>
            <person name="Sorensen T."/>
            <person name="Nielsen M.R."/>
            <person name="Sondergaard T.E."/>
            <person name="Sorensen J.L."/>
            <person name="Fitzpatrick D.A."/>
            <person name="Frisvad J.C."/>
            <person name="Nielsen K.L."/>
        </authorList>
    </citation>
    <scope>NUCLEOTIDE SEQUENCE [LARGE SCALE GENOMIC DNA]</scope>
    <source>
        <strain evidence="1 2">IBT 35679</strain>
    </source>
</reference>
<gene>
    <name evidence="1" type="ORF">N7494_013180</name>
</gene>
<sequence length="109" mass="12136">MQDASEQRHNGRNAYGVVDQLFQGLLNRGAPLSFLTGRLRRRGAKGHWGNGFAARACRRDVSHSPCYRLHHQRSSSRQSKIGHHSVRWILAWHGAAMPPVAAVPGTIHP</sequence>
<accession>A0AAD6CHE0</accession>
<keyword evidence="2" id="KW-1185">Reference proteome</keyword>
<evidence type="ECO:0000313" key="1">
    <source>
        <dbReference type="EMBL" id="KAJ5522994.1"/>
    </source>
</evidence>
<evidence type="ECO:0000313" key="2">
    <source>
        <dbReference type="Proteomes" id="UP001220324"/>
    </source>
</evidence>
<name>A0AAD6CHE0_9EURO</name>
<organism evidence="1 2">
    <name type="scientific">Penicillium frequentans</name>
    <dbReference type="NCBI Taxonomy" id="3151616"/>
    <lineage>
        <taxon>Eukaryota</taxon>
        <taxon>Fungi</taxon>
        <taxon>Dikarya</taxon>
        <taxon>Ascomycota</taxon>
        <taxon>Pezizomycotina</taxon>
        <taxon>Eurotiomycetes</taxon>
        <taxon>Eurotiomycetidae</taxon>
        <taxon>Eurotiales</taxon>
        <taxon>Aspergillaceae</taxon>
        <taxon>Penicillium</taxon>
    </lineage>
</organism>
<dbReference type="AlphaFoldDB" id="A0AAD6CHE0"/>
<proteinExistence type="predicted"/>
<protein>
    <submittedName>
        <fullName evidence="1">Uncharacterized protein</fullName>
    </submittedName>
</protein>
<comment type="caution">
    <text evidence="1">The sequence shown here is derived from an EMBL/GenBank/DDBJ whole genome shotgun (WGS) entry which is preliminary data.</text>
</comment>
<dbReference type="Proteomes" id="UP001220324">
    <property type="component" value="Unassembled WGS sequence"/>
</dbReference>